<gene>
    <name evidence="1" type="ORF">WG66_2600</name>
</gene>
<accession>A0A0W0G8C4</accession>
<protein>
    <submittedName>
        <fullName evidence="1">Putative NAD-binding protein</fullName>
    </submittedName>
</protein>
<dbReference type="Proteomes" id="UP000054988">
    <property type="component" value="Unassembled WGS sequence"/>
</dbReference>
<proteinExistence type="predicted"/>
<dbReference type="EMBL" id="LATX01000840">
    <property type="protein sequence ID" value="KTB44818.1"/>
    <property type="molecule type" value="Genomic_DNA"/>
</dbReference>
<reference evidence="1 2" key="1">
    <citation type="submission" date="2015-12" db="EMBL/GenBank/DDBJ databases">
        <title>Draft genome sequence of Moniliophthora roreri, the causal agent of frosty pod rot of cacao.</title>
        <authorList>
            <person name="Aime M.C."/>
            <person name="Diaz-Valderrama J.R."/>
            <person name="Kijpornyongpan T."/>
            <person name="Phillips-Mora W."/>
        </authorList>
    </citation>
    <scope>NUCLEOTIDE SEQUENCE [LARGE SCALE GENOMIC DNA]</scope>
    <source>
        <strain evidence="1 2">MCA 2952</strain>
    </source>
</reference>
<evidence type="ECO:0000313" key="2">
    <source>
        <dbReference type="Proteomes" id="UP000054988"/>
    </source>
</evidence>
<sequence>MSSKTTVPITGATEERERYLGPYATVFSSNQKCRSNNARKLGWKPTKGTKGFLATIRDEVEHRLGNAM</sequence>
<dbReference type="AlphaFoldDB" id="A0A0W0G8C4"/>
<comment type="caution">
    <text evidence="1">The sequence shown here is derived from an EMBL/GenBank/DDBJ whole genome shotgun (WGS) entry which is preliminary data.</text>
</comment>
<evidence type="ECO:0000313" key="1">
    <source>
        <dbReference type="EMBL" id="KTB44818.1"/>
    </source>
</evidence>
<name>A0A0W0G8C4_MONRR</name>
<organism evidence="1 2">
    <name type="scientific">Moniliophthora roreri</name>
    <name type="common">Frosty pod rot fungus</name>
    <name type="synonym">Monilia roreri</name>
    <dbReference type="NCBI Taxonomy" id="221103"/>
    <lineage>
        <taxon>Eukaryota</taxon>
        <taxon>Fungi</taxon>
        <taxon>Dikarya</taxon>
        <taxon>Basidiomycota</taxon>
        <taxon>Agaricomycotina</taxon>
        <taxon>Agaricomycetes</taxon>
        <taxon>Agaricomycetidae</taxon>
        <taxon>Agaricales</taxon>
        <taxon>Marasmiineae</taxon>
        <taxon>Marasmiaceae</taxon>
        <taxon>Moniliophthora</taxon>
    </lineage>
</organism>